<dbReference type="SUPFAM" id="SSF53098">
    <property type="entry name" value="Ribonuclease H-like"/>
    <property type="match status" value="1"/>
</dbReference>
<dbReference type="InterPro" id="IPR044730">
    <property type="entry name" value="RNase_H-like_dom_plant"/>
</dbReference>
<dbReference type="Gene3D" id="3.30.420.10">
    <property type="entry name" value="Ribonuclease H-like superfamily/Ribonuclease H"/>
    <property type="match status" value="1"/>
</dbReference>
<feature type="domain" description="RNase H type-1" evidence="1">
    <location>
        <begin position="13"/>
        <end position="88"/>
    </location>
</feature>
<dbReference type="GO" id="GO:0003676">
    <property type="term" value="F:nucleic acid binding"/>
    <property type="evidence" value="ECO:0007669"/>
    <property type="project" value="InterPro"/>
</dbReference>
<dbReference type="GO" id="GO:0004523">
    <property type="term" value="F:RNA-DNA hybrid ribonuclease activity"/>
    <property type="evidence" value="ECO:0007669"/>
    <property type="project" value="InterPro"/>
</dbReference>
<dbReference type="AlphaFoldDB" id="A0A2P6QIV7"/>
<dbReference type="Gramene" id="PRQ34112">
    <property type="protein sequence ID" value="PRQ34112"/>
    <property type="gene ID" value="RchiOBHm_Chr5g0065221"/>
</dbReference>
<keyword evidence="3" id="KW-1185">Reference proteome</keyword>
<dbReference type="InterPro" id="IPR036397">
    <property type="entry name" value="RNaseH_sf"/>
</dbReference>
<proteinExistence type="predicted"/>
<dbReference type="PANTHER" id="PTHR47723:SF19">
    <property type="entry name" value="POLYNUCLEOTIDYL TRANSFERASE, RIBONUCLEASE H-LIKE SUPERFAMILY PROTEIN"/>
    <property type="match status" value="1"/>
</dbReference>
<dbReference type="PANTHER" id="PTHR47723">
    <property type="entry name" value="OS05G0353850 PROTEIN"/>
    <property type="match status" value="1"/>
</dbReference>
<reference evidence="2 3" key="1">
    <citation type="journal article" date="2018" name="Nat. Genet.">
        <title>The Rosa genome provides new insights in the design of modern roses.</title>
        <authorList>
            <person name="Bendahmane M."/>
        </authorList>
    </citation>
    <scope>NUCLEOTIDE SEQUENCE [LARGE SCALE GENOMIC DNA]</scope>
    <source>
        <strain evidence="3">cv. Old Blush</strain>
    </source>
</reference>
<sequence length="112" mass="12597">MEALEVFCIMRRYLAVKSGLELIQALGMSSVALMSDYLEAIKAVTEKDQDFSTLRIIVEEIKDLLSDLHFVGVHHTYRSANHVAHRLAGFGFDSDILFMLCVCFECPTVVIV</sequence>
<name>A0A2P6QIV7_ROSCH</name>
<evidence type="ECO:0000313" key="3">
    <source>
        <dbReference type="Proteomes" id="UP000238479"/>
    </source>
</evidence>
<comment type="caution">
    <text evidence="2">The sequence shown here is derived from an EMBL/GenBank/DDBJ whole genome shotgun (WGS) entry which is preliminary data.</text>
</comment>
<dbReference type="InterPro" id="IPR012337">
    <property type="entry name" value="RNaseH-like_sf"/>
</dbReference>
<dbReference type="Pfam" id="PF13456">
    <property type="entry name" value="RVT_3"/>
    <property type="match status" value="1"/>
</dbReference>
<dbReference type="InterPro" id="IPR053151">
    <property type="entry name" value="RNase_H-like"/>
</dbReference>
<dbReference type="Proteomes" id="UP000238479">
    <property type="component" value="Chromosome 5"/>
</dbReference>
<organism evidence="2 3">
    <name type="scientific">Rosa chinensis</name>
    <name type="common">China rose</name>
    <dbReference type="NCBI Taxonomy" id="74649"/>
    <lineage>
        <taxon>Eukaryota</taxon>
        <taxon>Viridiplantae</taxon>
        <taxon>Streptophyta</taxon>
        <taxon>Embryophyta</taxon>
        <taxon>Tracheophyta</taxon>
        <taxon>Spermatophyta</taxon>
        <taxon>Magnoliopsida</taxon>
        <taxon>eudicotyledons</taxon>
        <taxon>Gunneridae</taxon>
        <taxon>Pentapetalae</taxon>
        <taxon>rosids</taxon>
        <taxon>fabids</taxon>
        <taxon>Rosales</taxon>
        <taxon>Rosaceae</taxon>
        <taxon>Rosoideae</taxon>
        <taxon>Rosoideae incertae sedis</taxon>
        <taxon>Rosa</taxon>
    </lineage>
</organism>
<evidence type="ECO:0000259" key="1">
    <source>
        <dbReference type="Pfam" id="PF13456"/>
    </source>
</evidence>
<protein>
    <submittedName>
        <fullName evidence="2">Putative ribonuclease H-like domain-containing protein</fullName>
    </submittedName>
</protein>
<accession>A0A2P6QIV7</accession>
<evidence type="ECO:0000313" key="2">
    <source>
        <dbReference type="EMBL" id="PRQ34112.1"/>
    </source>
</evidence>
<dbReference type="InterPro" id="IPR002156">
    <property type="entry name" value="RNaseH_domain"/>
</dbReference>
<dbReference type="EMBL" id="PDCK01000043">
    <property type="protein sequence ID" value="PRQ34112.1"/>
    <property type="molecule type" value="Genomic_DNA"/>
</dbReference>
<dbReference type="CDD" id="cd06222">
    <property type="entry name" value="RNase_H_like"/>
    <property type="match status" value="1"/>
</dbReference>
<gene>
    <name evidence="2" type="ORF">RchiOBHm_Chr5g0065221</name>
</gene>